<evidence type="ECO:0000256" key="2">
    <source>
        <dbReference type="ARBA" id="ARBA00022630"/>
    </source>
</evidence>
<dbReference type="GO" id="GO:0016614">
    <property type="term" value="F:oxidoreductase activity, acting on CH-OH group of donors"/>
    <property type="evidence" value="ECO:0007669"/>
    <property type="project" value="UniProtKB-ARBA"/>
</dbReference>
<evidence type="ECO:0000313" key="10">
    <source>
        <dbReference type="Proteomes" id="UP000572817"/>
    </source>
</evidence>
<keyword evidence="3 7" id="KW-0288">FMN</keyword>
<evidence type="ECO:0000256" key="6">
    <source>
        <dbReference type="PIRSR" id="PIRSR000138-1"/>
    </source>
</evidence>
<feature type="binding site" evidence="7">
    <location>
        <position position="273"/>
    </location>
    <ligand>
        <name>glyoxylate</name>
        <dbReference type="ChEBI" id="CHEBI:36655"/>
    </ligand>
</feature>
<dbReference type="PROSITE" id="PS00557">
    <property type="entry name" value="FMN_HYDROXY_ACID_DH_1"/>
    <property type="match status" value="1"/>
</dbReference>
<dbReference type="Proteomes" id="UP000572817">
    <property type="component" value="Unassembled WGS sequence"/>
</dbReference>
<feature type="domain" description="FMN hydroxy acid dehydrogenase" evidence="8">
    <location>
        <begin position="8"/>
        <end position="378"/>
    </location>
</feature>
<dbReference type="SUPFAM" id="SSF51395">
    <property type="entry name" value="FMN-linked oxidoreductases"/>
    <property type="match status" value="1"/>
</dbReference>
<dbReference type="PIRSF" id="PIRSF000138">
    <property type="entry name" value="Al-hdrx_acd_dh"/>
    <property type="match status" value="1"/>
</dbReference>
<evidence type="ECO:0000256" key="5">
    <source>
        <dbReference type="ARBA" id="ARBA00024042"/>
    </source>
</evidence>
<dbReference type="PROSITE" id="PS51349">
    <property type="entry name" value="FMN_HYDROXY_ACID_DH_2"/>
    <property type="match status" value="1"/>
</dbReference>
<feature type="active site" description="Proton acceptor" evidence="6">
    <location>
        <position position="273"/>
    </location>
</feature>
<sequence length="386" mass="41139">MANHAERIETEDPLTVAEVREIAEKKIEKSAWDYYAPGADEQKALKRNSEALNRLLVFPRVLRDVTAVDTSTTIFGHKYSIPVGIAPTARQKPAGGNGEIDTSRAAAKLNLNMTLSAGSSTSLEEVIQARAGTESSPPLWAQVYLQTDVNKGIDYIKRAEAAGCEALVLTVDTPILGNRLTERRAFRSEKAESSASPATYNRLLQDARTAQEAKDIVSSAGGSLLSAALTWTSTIPFLRSISSLKVILKGIMSPDDALLAVQHGADAIVVSNHGGRQLDSVPSTIEVLPEIVKVVAGRIPVILDGGITRGSDVFKALALGADLVLIGRPVLWGLALDGQRGVENVSNILERELSRTMALSGVTSIKEIDKSLLGVAREGGFGVARL</sequence>
<dbReference type="GO" id="GO:0010181">
    <property type="term" value="F:FMN binding"/>
    <property type="evidence" value="ECO:0007669"/>
    <property type="project" value="InterPro"/>
</dbReference>
<dbReference type="Pfam" id="PF01070">
    <property type="entry name" value="FMN_dh"/>
    <property type="match status" value="1"/>
</dbReference>
<proteinExistence type="inferred from homology"/>
<keyword evidence="4" id="KW-0560">Oxidoreductase</keyword>
<dbReference type="InterPro" id="IPR013785">
    <property type="entry name" value="Aldolase_TIM"/>
</dbReference>
<gene>
    <name evidence="9" type="ORF">GTA08_BOTSDO01530</name>
</gene>
<dbReference type="FunFam" id="3.20.20.70:FF:000029">
    <property type="entry name" value="L-lactate dehydrogenase"/>
    <property type="match status" value="1"/>
</dbReference>
<feature type="binding site" evidence="7">
    <location>
        <position position="34"/>
    </location>
    <ligand>
        <name>glyoxylate</name>
        <dbReference type="ChEBI" id="CHEBI:36655"/>
    </ligand>
</feature>
<name>A0A8H4NA67_9PEZI</name>
<feature type="binding site" evidence="7">
    <location>
        <position position="276"/>
    </location>
    <ligand>
        <name>glyoxylate</name>
        <dbReference type="ChEBI" id="CHEBI:36655"/>
    </ligand>
</feature>
<feature type="binding site" evidence="7">
    <location>
        <position position="271"/>
    </location>
    <ligand>
        <name>FMN</name>
        <dbReference type="ChEBI" id="CHEBI:58210"/>
    </ligand>
</feature>
<evidence type="ECO:0000313" key="9">
    <source>
        <dbReference type="EMBL" id="KAF4313003.1"/>
    </source>
</evidence>
<keyword evidence="2 7" id="KW-0285">Flavoprotein</keyword>
<organism evidence="9 10">
    <name type="scientific">Botryosphaeria dothidea</name>
    <dbReference type="NCBI Taxonomy" id="55169"/>
    <lineage>
        <taxon>Eukaryota</taxon>
        <taxon>Fungi</taxon>
        <taxon>Dikarya</taxon>
        <taxon>Ascomycota</taxon>
        <taxon>Pezizomycotina</taxon>
        <taxon>Dothideomycetes</taxon>
        <taxon>Dothideomycetes incertae sedis</taxon>
        <taxon>Botryosphaeriales</taxon>
        <taxon>Botryosphaeriaceae</taxon>
        <taxon>Botryosphaeria</taxon>
    </lineage>
</organism>
<dbReference type="PANTHER" id="PTHR10578">
    <property type="entry name" value="S -2-HYDROXY-ACID OXIDASE-RELATED"/>
    <property type="match status" value="1"/>
</dbReference>
<comment type="cofactor">
    <cofactor evidence="1">
        <name>FMN</name>
        <dbReference type="ChEBI" id="CHEBI:58210"/>
    </cofactor>
</comment>
<feature type="binding site" evidence="7">
    <location>
        <position position="116"/>
    </location>
    <ligand>
        <name>FMN</name>
        <dbReference type="ChEBI" id="CHEBI:58210"/>
    </ligand>
</feature>
<feature type="binding site" evidence="7">
    <location>
        <position position="179"/>
    </location>
    <ligand>
        <name>glyoxylate</name>
        <dbReference type="ChEBI" id="CHEBI:36655"/>
    </ligand>
</feature>
<feature type="binding site" evidence="7">
    <location>
        <position position="249"/>
    </location>
    <ligand>
        <name>FMN</name>
        <dbReference type="ChEBI" id="CHEBI:58210"/>
    </ligand>
</feature>
<dbReference type="CDD" id="cd02809">
    <property type="entry name" value="alpha_hydroxyacid_oxid_FMN"/>
    <property type="match status" value="1"/>
</dbReference>
<evidence type="ECO:0000256" key="7">
    <source>
        <dbReference type="PIRSR" id="PIRSR000138-2"/>
    </source>
</evidence>
<dbReference type="OrthoDB" id="1925334at2759"/>
<dbReference type="AlphaFoldDB" id="A0A8H4NA67"/>
<feature type="binding site" evidence="7">
    <location>
        <position position="144"/>
    </location>
    <ligand>
        <name>glyoxylate</name>
        <dbReference type="ChEBI" id="CHEBI:36655"/>
    </ligand>
</feature>
<feature type="binding site" evidence="7">
    <location>
        <position position="170"/>
    </location>
    <ligand>
        <name>FMN</name>
        <dbReference type="ChEBI" id="CHEBI:58210"/>
    </ligand>
</feature>
<evidence type="ECO:0000256" key="1">
    <source>
        <dbReference type="ARBA" id="ARBA00001917"/>
    </source>
</evidence>
<dbReference type="InterPro" id="IPR037396">
    <property type="entry name" value="FMN_HAD"/>
</dbReference>
<dbReference type="InterPro" id="IPR012133">
    <property type="entry name" value="Alpha-hydoxy_acid_DH_FMN"/>
</dbReference>
<feature type="binding site" evidence="7">
    <location>
        <position position="142"/>
    </location>
    <ligand>
        <name>FMN</name>
        <dbReference type="ChEBI" id="CHEBI:58210"/>
    </ligand>
</feature>
<accession>A0A8H4NA67</accession>
<protein>
    <submittedName>
        <fullName evidence="9">Succinate-semialdehyde dehydrogenase</fullName>
    </submittedName>
</protein>
<keyword evidence="10" id="KW-1185">Reference proteome</keyword>
<evidence type="ECO:0000256" key="4">
    <source>
        <dbReference type="ARBA" id="ARBA00023002"/>
    </source>
</evidence>
<dbReference type="InterPro" id="IPR000262">
    <property type="entry name" value="FMN-dep_DH"/>
</dbReference>
<dbReference type="EMBL" id="WWBZ02000001">
    <property type="protein sequence ID" value="KAF4313003.1"/>
    <property type="molecule type" value="Genomic_DNA"/>
</dbReference>
<feature type="binding site" evidence="7">
    <location>
        <begin position="327"/>
        <end position="328"/>
    </location>
    <ligand>
        <name>FMN</name>
        <dbReference type="ChEBI" id="CHEBI:58210"/>
    </ligand>
</feature>
<evidence type="ECO:0000259" key="8">
    <source>
        <dbReference type="PROSITE" id="PS51349"/>
    </source>
</evidence>
<dbReference type="InterPro" id="IPR008259">
    <property type="entry name" value="FMN_hydac_DH_AS"/>
</dbReference>
<reference evidence="9" key="1">
    <citation type="submission" date="2020-04" db="EMBL/GenBank/DDBJ databases">
        <title>Genome Assembly and Annotation of Botryosphaeria dothidea sdau 11-99, a Latent Pathogen of Apple Fruit Ring Rot in China.</title>
        <authorList>
            <person name="Yu C."/>
            <person name="Diao Y."/>
            <person name="Lu Q."/>
            <person name="Zhao J."/>
            <person name="Cui S."/>
            <person name="Peng C."/>
            <person name="He B."/>
            <person name="Liu H."/>
        </authorList>
    </citation>
    <scope>NUCLEOTIDE SEQUENCE [LARGE SCALE GENOMIC DNA]</scope>
    <source>
        <strain evidence="9">Sdau11-99</strain>
    </source>
</reference>
<dbReference type="Gene3D" id="3.20.20.70">
    <property type="entry name" value="Aldolase class I"/>
    <property type="match status" value="1"/>
</dbReference>
<evidence type="ECO:0000256" key="3">
    <source>
        <dbReference type="ARBA" id="ARBA00022643"/>
    </source>
</evidence>
<comment type="caution">
    <text evidence="9">The sequence shown here is derived from an EMBL/GenBank/DDBJ whole genome shotgun (WGS) entry which is preliminary data.</text>
</comment>
<dbReference type="PANTHER" id="PTHR10578:SF107">
    <property type="entry name" value="2-HYDROXYACID OXIDASE 1"/>
    <property type="match status" value="1"/>
</dbReference>
<comment type="similarity">
    <text evidence="5">Belongs to the FMN-dependent alpha-hydroxy acid dehydrogenase family.</text>
</comment>
<feature type="binding site" evidence="7">
    <location>
        <begin position="87"/>
        <end position="89"/>
    </location>
    <ligand>
        <name>FMN</name>
        <dbReference type="ChEBI" id="CHEBI:58210"/>
    </ligand>
</feature>